<feature type="domain" description="Ferric oxidoreductase" evidence="6">
    <location>
        <begin position="14"/>
        <end position="136"/>
    </location>
</feature>
<evidence type="ECO:0000256" key="3">
    <source>
        <dbReference type="ARBA" id="ARBA00022989"/>
    </source>
</evidence>
<reference evidence="7" key="1">
    <citation type="submission" date="2020-10" db="EMBL/GenBank/DDBJ databases">
        <title>Ca. Dormibacterota MAGs.</title>
        <authorList>
            <person name="Montgomery K."/>
        </authorList>
    </citation>
    <scope>NUCLEOTIDE SEQUENCE [LARGE SCALE GENOMIC DNA]</scope>
    <source>
        <strain evidence="7">SC8812_S17_10</strain>
    </source>
</reference>
<dbReference type="EMBL" id="JAEKNR010000050">
    <property type="protein sequence ID" value="MBJ7597288.1"/>
    <property type="molecule type" value="Genomic_DNA"/>
</dbReference>
<keyword evidence="8" id="KW-1185">Reference proteome</keyword>
<dbReference type="Pfam" id="PF01794">
    <property type="entry name" value="Ferric_reduct"/>
    <property type="match status" value="1"/>
</dbReference>
<dbReference type="InterPro" id="IPR013130">
    <property type="entry name" value="Fe3_Rdtase_TM_dom"/>
</dbReference>
<organism evidence="7 8">
    <name type="scientific">Candidatus Nephthysia bennettiae</name>
    <dbReference type="NCBI Taxonomy" id="3127016"/>
    <lineage>
        <taxon>Bacteria</taxon>
        <taxon>Bacillati</taxon>
        <taxon>Candidatus Dormiibacterota</taxon>
        <taxon>Candidatus Dormibacteria</taxon>
        <taxon>Candidatus Dormibacterales</taxon>
        <taxon>Candidatus Dormibacteraceae</taxon>
        <taxon>Candidatus Nephthysia</taxon>
    </lineage>
</organism>
<keyword evidence="2 5" id="KW-0812">Transmembrane</keyword>
<sequence>MDLDTFTWILARVTGLSSFVALSISMLSGLALRTAVLDWLAGNRALRATHEFTAVLWVPLGLLHLLSLLLDQTARVRALDLLVPFQAPYGTLAIGLGTVSLELFAVVAVTAWLRRQLHARLWRWLHRLAYLAFALLFLHALLAGTDFSDPLVSALTWAIAALLATLSVARLAWGRLPA</sequence>
<feature type="transmembrane region" description="Helical" evidence="5">
    <location>
        <begin position="124"/>
        <end position="142"/>
    </location>
</feature>
<feature type="transmembrane region" description="Helical" evidence="5">
    <location>
        <begin position="90"/>
        <end position="112"/>
    </location>
</feature>
<evidence type="ECO:0000313" key="7">
    <source>
        <dbReference type="EMBL" id="MBJ7597288.1"/>
    </source>
</evidence>
<keyword evidence="3 5" id="KW-1133">Transmembrane helix</keyword>
<feature type="transmembrane region" description="Helical" evidence="5">
    <location>
        <begin position="154"/>
        <end position="173"/>
    </location>
</feature>
<feature type="transmembrane region" description="Helical" evidence="5">
    <location>
        <begin position="6"/>
        <end position="32"/>
    </location>
</feature>
<keyword evidence="4 5" id="KW-0472">Membrane</keyword>
<evidence type="ECO:0000256" key="4">
    <source>
        <dbReference type="ARBA" id="ARBA00023136"/>
    </source>
</evidence>
<name>A0A934N7U3_9BACT</name>
<dbReference type="AlphaFoldDB" id="A0A934N7U3"/>
<feature type="transmembrane region" description="Helical" evidence="5">
    <location>
        <begin position="52"/>
        <end position="70"/>
    </location>
</feature>
<evidence type="ECO:0000313" key="8">
    <source>
        <dbReference type="Proteomes" id="UP000612893"/>
    </source>
</evidence>
<accession>A0A934N7U3</accession>
<evidence type="ECO:0000256" key="1">
    <source>
        <dbReference type="ARBA" id="ARBA00004141"/>
    </source>
</evidence>
<gene>
    <name evidence="7" type="ORF">JF922_04275</name>
</gene>
<dbReference type="Proteomes" id="UP000612893">
    <property type="component" value="Unassembled WGS sequence"/>
</dbReference>
<evidence type="ECO:0000256" key="5">
    <source>
        <dbReference type="SAM" id="Phobius"/>
    </source>
</evidence>
<dbReference type="GO" id="GO:0016020">
    <property type="term" value="C:membrane"/>
    <property type="evidence" value="ECO:0007669"/>
    <property type="project" value="UniProtKB-SubCell"/>
</dbReference>
<dbReference type="RefSeq" id="WP_338199397.1">
    <property type="nucleotide sequence ID" value="NZ_JAEKNR010000050.1"/>
</dbReference>
<proteinExistence type="predicted"/>
<comment type="caution">
    <text evidence="7">The sequence shown here is derived from an EMBL/GenBank/DDBJ whole genome shotgun (WGS) entry which is preliminary data.</text>
</comment>
<comment type="subcellular location">
    <subcellularLocation>
        <location evidence="1">Membrane</location>
        <topology evidence="1">Multi-pass membrane protein</topology>
    </subcellularLocation>
</comment>
<protein>
    <submittedName>
        <fullName evidence="7">Ferric reductase-like transmembrane domain-containing protein</fullName>
    </submittedName>
</protein>
<evidence type="ECO:0000256" key="2">
    <source>
        <dbReference type="ARBA" id="ARBA00022692"/>
    </source>
</evidence>
<evidence type="ECO:0000259" key="6">
    <source>
        <dbReference type="Pfam" id="PF01794"/>
    </source>
</evidence>